<dbReference type="Proteomes" id="UP000671995">
    <property type="component" value="Chromosome"/>
</dbReference>
<dbReference type="EMBL" id="CP054257">
    <property type="protein sequence ID" value="QTQ11713.1"/>
    <property type="molecule type" value="Genomic_DNA"/>
</dbReference>
<dbReference type="RefSeq" id="WP_210118508.1">
    <property type="nucleotide sequence ID" value="NZ_CP054257.1"/>
</dbReference>
<name>A0A975ICH2_9SPIR</name>
<sequence>MYLLHLKISISFGLLISLPCLYAETVSVTTFNYSKAEKYTTNYQIEFKKGSVIERVLIDNKIVFDAENAQVKHFSFGADTDPERLEVTWTDSVLSVRRGPKGNAGDSFSITMQEDKKNLGKSIFIIKRFERNFLQDIPMKYFAVSFFDNSAAAQNHGV</sequence>
<proteinExistence type="predicted"/>
<reference evidence="1" key="2">
    <citation type="journal article" date="2021" name="Microbiol. Resour. Announc.">
        <title>Complete Genome Sequences of Three Human Oral Treponema parvum Isolates.</title>
        <authorList>
            <person name="Zeng H."/>
            <person name="Watt R.M."/>
        </authorList>
    </citation>
    <scope>NUCLEOTIDE SEQUENCE</scope>
    <source>
        <strain evidence="1">ATCC 700773</strain>
    </source>
</reference>
<dbReference type="AlphaFoldDB" id="A0A975ICH2"/>
<gene>
    <name evidence="1" type="ORF">HRI96_05570</name>
</gene>
<accession>A0A975ICH2</accession>
<reference evidence="1" key="1">
    <citation type="submission" date="2020-05" db="EMBL/GenBank/DDBJ databases">
        <authorList>
            <person name="Zeng H."/>
            <person name="Chan Y.K."/>
            <person name="Watt R.M."/>
        </authorList>
    </citation>
    <scope>NUCLEOTIDE SEQUENCE</scope>
    <source>
        <strain evidence="1">ATCC 700773</strain>
    </source>
</reference>
<evidence type="ECO:0000313" key="1">
    <source>
        <dbReference type="EMBL" id="QTQ11713.1"/>
    </source>
</evidence>
<organism evidence="1 2">
    <name type="scientific">Treponema parvum</name>
    <dbReference type="NCBI Taxonomy" id="138851"/>
    <lineage>
        <taxon>Bacteria</taxon>
        <taxon>Pseudomonadati</taxon>
        <taxon>Spirochaetota</taxon>
        <taxon>Spirochaetia</taxon>
        <taxon>Spirochaetales</taxon>
        <taxon>Treponemataceae</taxon>
        <taxon>Treponema</taxon>
    </lineage>
</organism>
<evidence type="ECO:0000313" key="2">
    <source>
        <dbReference type="Proteomes" id="UP000671995"/>
    </source>
</evidence>
<protein>
    <submittedName>
        <fullName evidence="1">Uncharacterized protein</fullName>
    </submittedName>
</protein>